<dbReference type="EMBL" id="BMPZ01000019">
    <property type="protein sequence ID" value="GGI93280.1"/>
    <property type="molecule type" value="Genomic_DNA"/>
</dbReference>
<gene>
    <name evidence="5" type="ORF">GCM10009332_33220</name>
</gene>
<keyword evidence="2" id="KW-0238">DNA-binding</keyword>
<dbReference type="SUPFAM" id="SSF46689">
    <property type="entry name" value="Homeodomain-like"/>
    <property type="match status" value="1"/>
</dbReference>
<keyword evidence="1" id="KW-0805">Transcription regulation</keyword>
<dbReference type="Pfam" id="PF12833">
    <property type="entry name" value="HTH_18"/>
    <property type="match status" value="1"/>
</dbReference>
<dbReference type="InterPro" id="IPR009057">
    <property type="entry name" value="Homeodomain-like_sf"/>
</dbReference>
<dbReference type="GO" id="GO:0043565">
    <property type="term" value="F:sequence-specific DNA binding"/>
    <property type="evidence" value="ECO:0007669"/>
    <property type="project" value="InterPro"/>
</dbReference>
<dbReference type="PROSITE" id="PS01124">
    <property type="entry name" value="HTH_ARAC_FAMILY_2"/>
    <property type="match status" value="1"/>
</dbReference>
<reference evidence="5" key="1">
    <citation type="journal article" date="2014" name="Int. J. Syst. Evol. Microbiol.">
        <title>Complete genome sequence of Corynebacterium casei LMG S-19264T (=DSM 44701T), isolated from a smear-ripened cheese.</title>
        <authorList>
            <consortium name="US DOE Joint Genome Institute (JGI-PGF)"/>
            <person name="Walter F."/>
            <person name="Albersmeier A."/>
            <person name="Kalinowski J."/>
            <person name="Ruckert C."/>
        </authorList>
    </citation>
    <scope>NUCLEOTIDE SEQUENCE</scope>
    <source>
        <strain evidence="5">JCM 30804</strain>
    </source>
</reference>
<name>A0A917JZ71_9GAMM</name>
<sequence length="307" mass="35981">MINYKCRQAIHTKIVLEYCEDIGFAVPEPFEHYKTLNDEDSIGFYTITNLLKFIESNSDNRHFFIDLIPYFERRLIQFIKEHVDLDQTPAQNLLNFVNYYNHVSDLNWGTQESEDNLCLDAQRNPRQYASQYDDLFLYFCATNLFRSSFGEKNNVNIKLPFERAFYGKNIDLFDSVEFDNQSMKVCVTKNEMDYDQLEPLNMQELKFSDRVRAAANNIPPQNLNLTSLSNTIGMTPRTLQRSLKQENTSPNKIINNIKVNLIKNSLQKHQGNIKRSAYECGFDNLSTFSRFFSKSTGMTPRQFTHRI</sequence>
<accession>A0A917JZ71</accession>
<keyword evidence="6" id="KW-1185">Reference proteome</keyword>
<evidence type="ECO:0000313" key="6">
    <source>
        <dbReference type="Proteomes" id="UP000613743"/>
    </source>
</evidence>
<comment type="caution">
    <text evidence="5">The sequence shown here is derived from an EMBL/GenBank/DDBJ whole genome shotgun (WGS) entry which is preliminary data.</text>
</comment>
<dbReference type="PANTHER" id="PTHR43280">
    <property type="entry name" value="ARAC-FAMILY TRANSCRIPTIONAL REGULATOR"/>
    <property type="match status" value="1"/>
</dbReference>
<organism evidence="5 6">
    <name type="scientific">Shewanella gelidii</name>
    <dbReference type="NCBI Taxonomy" id="1642821"/>
    <lineage>
        <taxon>Bacteria</taxon>
        <taxon>Pseudomonadati</taxon>
        <taxon>Pseudomonadota</taxon>
        <taxon>Gammaproteobacteria</taxon>
        <taxon>Alteromonadales</taxon>
        <taxon>Shewanellaceae</taxon>
        <taxon>Shewanella</taxon>
    </lineage>
</organism>
<dbReference type="RefSeq" id="WP_188923062.1">
    <property type="nucleotide sequence ID" value="NZ_BMPZ01000019.1"/>
</dbReference>
<evidence type="ECO:0000256" key="1">
    <source>
        <dbReference type="ARBA" id="ARBA00023015"/>
    </source>
</evidence>
<dbReference type="InterPro" id="IPR018060">
    <property type="entry name" value="HTH_AraC"/>
</dbReference>
<reference evidence="5" key="2">
    <citation type="submission" date="2020-09" db="EMBL/GenBank/DDBJ databases">
        <authorList>
            <person name="Sun Q."/>
            <person name="Ohkuma M."/>
        </authorList>
    </citation>
    <scope>NUCLEOTIDE SEQUENCE</scope>
    <source>
        <strain evidence="5">JCM 30804</strain>
    </source>
</reference>
<dbReference type="AlphaFoldDB" id="A0A917JZ71"/>
<dbReference type="GO" id="GO:0003700">
    <property type="term" value="F:DNA-binding transcription factor activity"/>
    <property type="evidence" value="ECO:0007669"/>
    <property type="project" value="InterPro"/>
</dbReference>
<feature type="domain" description="HTH araC/xylS-type" evidence="4">
    <location>
        <begin position="209"/>
        <end position="306"/>
    </location>
</feature>
<evidence type="ECO:0000256" key="3">
    <source>
        <dbReference type="ARBA" id="ARBA00023163"/>
    </source>
</evidence>
<dbReference type="Proteomes" id="UP000613743">
    <property type="component" value="Unassembled WGS sequence"/>
</dbReference>
<protein>
    <recommendedName>
        <fullName evidence="4">HTH araC/xylS-type domain-containing protein</fullName>
    </recommendedName>
</protein>
<dbReference type="Gene3D" id="1.10.10.60">
    <property type="entry name" value="Homeodomain-like"/>
    <property type="match status" value="1"/>
</dbReference>
<dbReference type="InterPro" id="IPR018062">
    <property type="entry name" value="HTH_AraC-typ_CS"/>
</dbReference>
<evidence type="ECO:0000313" key="5">
    <source>
        <dbReference type="EMBL" id="GGI93280.1"/>
    </source>
</evidence>
<dbReference type="PROSITE" id="PS00041">
    <property type="entry name" value="HTH_ARAC_FAMILY_1"/>
    <property type="match status" value="1"/>
</dbReference>
<evidence type="ECO:0000256" key="2">
    <source>
        <dbReference type="ARBA" id="ARBA00023125"/>
    </source>
</evidence>
<proteinExistence type="predicted"/>
<keyword evidence="3" id="KW-0804">Transcription</keyword>
<dbReference type="SMART" id="SM00342">
    <property type="entry name" value="HTH_ARAC"/>
    <property type="match status" value="1"/>
</dbReference>
<evidence type="ECO:0000259" key="4">
    <source>
        <dbReference type="PROSITE" id="PS01124"/>
    </source>
</evidence>
<dbReference type="PANTHER" id="PTHR43280:SF2">
    <property type="entry name" value="HTH-TYPE TRANSCRIPTIONAL REGULATOR EXSA"/>
    <property type="match status" value="1"/>
</dbReference>